<feature type="transmembrane region" description="Helical" evidence="1">
    <location>
        <begin position="158"/>
        <end position="181"/>
    </location>
</feature>
<accession>A0A9Q0JWL2</accession>
<evidence type="ECO:0000313" key="2">
    <source>
        <dbReference type="EMBL" id="KAJ4953180.1"/>
    </source>
</evidence>
<keyword evidence="1" id="KW-0812">Transmembrane</keyword>
<dbReference type="AlphaFoldDB" id="A0A9Q0JWL2"/>
<comment type="caution">
    <text evidence="2">The sequence shown here is derived from an EMBL/GenBank/DDBJ whole genome shotgun (WGS) entry which is preliminary data.</text>
</comment>
<evidence type="ECO:0000256" key="1">
    <source>
        <dbReference type="SAM" id="Phobius"/>
    </source>
</evidence>
<keyword evidence="1" id="KW-0472">Membrane</keyword>
<keyword evidence="3" id="KW-1185">Reference proteome</keyword>
<feature type="transmembrane region" description="Helical" evidence="1">
    <location>
        <begin position="54"/>
        <end position="76"/>
    </location>
</feature>
<gene>
    <name evidence="2" type="ORF">NE237_030012</name>
</gene>
<dbReference type="Proteomes" id="UP001141806">
    <property type="component" value="Unassembled WGS sequence"/>
</dbReference>
<keyword evidence="1" id="KW-1133">Transmembrane helix</keyword>
<reference evidence="2" key="1">
    <citation type="journal article" date="2023" name="Plant J.">
        <title>The genome of the king protea, Protea cynaroides.</title>
        <authorList>
            <person name="Chang J."/>
            <person name="Duong T.A."/>
            <person name="Schoeman C."/>
            <person name="Ma X."/>
            <person name="Roodt D."/>
            <person name="Barker N."/>
            <person name="Li Z."/>
            <person name="Van de Peer Y."/>
            <person name="Mizrachi E."/>
        </authorList>
    </citation>
    <scope>NUCLEOTIDE SEQUENCE</scope>
    <source>
        <tissue evidence="2">Young leaves</tissue>
    </source>
</reference>
<dbReference type="EMBL" id="JAMYWD010000012">
    <property type="protein sequence ID" value="KAJ4953180.1"/>
    <property type="molecule type" value="Genomic_DNA"/>
</dbReference>
<sequence length="182" mass="20467">MTSSAKQVVESDRDRWEERSFTRFLDNCWGKLLDKRDDSLDTNFMLGQMFRTRFVSAFFLFVSLLFSSQFLNTFALHGITKPKNGDSAALVHLGRQPFEVSLAAVPEKDPMNAGRLIDVQKLVIHQKIVRIPRGIGIGRGKTTKGTGYVGGHTSTSDASVALISSLHYLWFIVTSLVYLNFF</sequence>
<proteinExistence type="predicted"/>
<organism evidence="2 3">
    <name type="scientific">Protea cynaroides</name>
    <dbReference type="NCBI Taxonomy" id="273540"/>
    <lineage>
        <taxon>Eukaryota</taxon>
        <taxon>Viridiplantae</taxon>
        <taxon>Streptophyta</taxon>
        <taxon>Embryophyta</taxon>
        <taxon>Tracheophyta</taxon>
        <taxon>Spermatophyta</taxon>
        <taxon>Magnoliopsida</taxon>
        <taxon>Proteales</taxon>
        <taxon>Proteaceae</taxon>
        <taxon>Protea</taxon>
    </lineage>
</organism>
<evidence type="ECO:0000313" key="3">
    <source>
        <dbReference type="Proteomes" id="UP001141806"/>
    </source>
</evidence>
<protein>
    <submittedName>
        <fullName evidence="2">Uncharacterized protein</fullName>
    </submittedName>
</protein>
<name>A0A9Q0JWL2_9MAGN</name>